<evidence type="ECO:0000256" key="3">
    <source>
        <dbReference type="ARBA" id="ARBA00023163"/>
    </source>
</evidence>
<sequence length="266" mass="31402">MKFDKTSEYINAKILGEHFISEHIFFYIKNGETMCYDGNKTLVFKTGEFGLIRKNRLARYSKKEINNQNETLFIHFDEIFLKNFQKKYKTQTVSFNSEDTFIKLKPNELLHAFFKSLSSYIHQGILKEPFADVKREELLLILLQQEPDLAGILFNYTIPQKIDIEEFVNKNYKFNVSVSRLAFLTGRSLSAFKRDFQAIFNDTPSRWLVKKRLKEAYFLLEKKKQKPSDIYLDLGFETLSHFSFAFKKQFGLSPKELVNRKTKNSS</sequence>
<keyword evidence="3" id="KW-0804">Transcription</keyword>
<dbReference type="OrthoDB" id="4480133at2"/>
<dbReference type="AlphaFoldDB" id="A0A2W7S6Q9"/>
<evidence type="ECO:0000256" key="1">
    <source>
        <dbReference type="ARBA" id="ARBA00023015"/>
    </source>
</evidence>
<dbReference type="Gene3D" id="1.10.10.60">
    <property type="entry name" value="Homeodomain-like"/>
    <property type="match status" value="1"/>
</dbReference>
<dbReference type="InterPro" id="IPR054015">
    <property type="entry name" value="ExsA-like_N"/>
</dbReference>
<dbReference type="InterPro" id="IPR009057">
    <property type="entry name" value="Homeodomain-like_sf"/>
</dbReference>
<accession>A0A2W7S6Q9</accession>
<dbReference type="Proteomes" id="UP000249720">
    <property type="component" value="Unassembled WGS sequence"/>
</dbReference>
<organism evidence="5 6">
    <name type="scientific">Hydrotalea sandarakina</name>
    <dbReference type="NCBI Taxonomy" id="1004304"/>
    <lineage>
        <taxon>Bacteria</taxon>
        <taxon>Pseudomonadati</taxon>
        <taxon>Bacteroidota</taxon>
        <taxon>Chitinophagia</taxon>
        <taxon>Chitinophagales</taxon>
        <taxon>Chitinophagaceae</taxon>
        <taxon>Hydrotalea</taxon>
    </lineage>
</organism>
<proteinExistence type="predicted"/>
<dbReference type="InterPro" id="IPR018060">
    <property type="entry name" value="HTH_AraC"/>
</dbReference>
<dbReference type="PANTHER" id="PTHR46796">
    <property type="entry name" value="HTH-TYPE TRANSCRIPTIONAL ACTIVATOR RHAS-RELATED"/>
    <property type="match status" value="1"/>
</dbReference>
<name>A0A2W7S6Q9_9BACT</name>
<dbReference type="Pfam" id="PF12833">
    <property type="entry name" value="HTH_18"/>
    <property type="match status" value="1"/>
</dbReference>
<dbReference type="GO" id="GO:0003700">
    <property type="term" value="F:DNA-binding transcription factor activity"/>
    <property type="evidence" value="ECO:0007669"/>
    <property type="project" value="InterPro"/>
</dbReference>
<evidence type="ECO:0000256" key="2">
    <source>
        <dbReference type="ARBA" id="ARBA00023125"/>
    </source>
</evidence>
<dbReference type="SMART" id="SM00342">
    <property type="entry name" value="HTH_ARAC"/>
    <property type="match status" value="1"/>
</dbReference>
<protein>
    <submittedName>
        <fullName evidence="5">AraC-like DNA-binding protein</fullName>
    </submittedName>
</protein>
<dbReference type="PROSITE" id="PS01124">
    <property type="entry name" value="HTH_ARAC_FAMILY_2"/>
    <property type="match status" value="1"/>
</dbReference>
<dbReference type="RefSeq" id="WP_111295066.1">
    <property type="nucleotide sequence ID" value="NZ_QKZV01000004.1"/>
</dbReference>
<dbReference type="Pfam" id="PF22200">
    <property type="entry name" value="ExsA_N"/>
    <property type="match status" value="1"/>
</dbReference>
<gene>
    <name evidence="5" type="ORF">LX80_01622</name>
</gene>
<comment type="caution">
    <text evidence="5">The sequence shown here is derived from an EMBL/GenBank/DDBJ whole genome shotgun (WGS) entry which is preliminary data.</text>
</comment>
<keyword evidence="1" id="KW-0805">Transcription regulation</keyword>
<dbReference type="PANTHER" id="PTHR46796:SF13">
    <property type="entry name" value="HTH-TYPE TRANSCRIPTIONAL ACTIVATOR RHAS"/>
    <property type="match status" value="1"/>
</dbReference>
<reference evidence="5 6" key="1">
    <citation type="submission" date="2018-06" db="EMBL/GenBank/DDBJ databases">
        <title>Genomic Encyclopedia of Archaeal and Bacterial Type Strains, Phase II (KMG-II): from individual species to whole genera.</title>
        <authorList>
            <person name="Goeker M."/>
        </authorList>
    </citation>
    <scope>NUCLEOTIDE SEQUENCE [LARGE SCALE GENOMIC DNA]</scope>
    <source>
        <strain evidence="5 6">DSM 23241</strain>
    </source>
</reference>
<keyword evidence="2 5" id="KW-0238">DNA-binding</keyword>
<dbReference type="GO" id="GO:0043565">
    <property type="term" value="F:sequence-specific DNA binding"/>
    <property type="evidence" value="ECO:0007669"/>
    <property type="project" value="InterPro"/>
</dbReference>
<evidence type="ECO:0000259" key="4">
    <source>
        <dbReference type="PROSITE" id="PS01124"/>
    </source>
</evidence>
<dbReference type="InterPro" id="IPR050204">
    <property type="entry name" value="AraC_XylS_family_regulators"/>
</dbReference>
<dbReference type="EMBL" id="QKZV01000004">
    <property type="protein sequence ID" value="PZX62927.1"/>
    <property type="molecule type" value="Genomic_DNA"/>
</dbReference>
<keyword evidence="6" id="KW-1185">Reference proteome</keyword>
<dbReference type="SUPFAM" id="SSF46689">
    <property type="entry name" value="Homeodomain-like"/>
    <property type="match status" value="1"/>
</dbReference>
<feature type="domain" description="HTH araC/xylS-type" evidence="4">
    <location>
        <begin position="162"/>
        <end position="260"/>
    </location>
</feature>
<evidence type="ECO:0000313" key="5">
    <source>
        <dbReference type="EMBL" id="PZX62927.1"/>
    </source>
</evidence>
<evidence type="ECO:0000313" key="6">
    <source>
        <dbReference type="Proteomes" id="UP000249720"/>
    </source>
</evidence>